<evidence type="ECO:0000313" key="3">
    <source>
        <dbReference type="Proteomes" id="UP000618926"/>
    </source>
</evidence>
<proteinExistence type="predicted"/>
<feature type="chain" id="PRO_5047328878" evidence="1">
    <location>
        <begin position="29"/>
        <end position="179"/>
    </location>
</feature>
<keyword evidence="3" id="KW-1185">Reference proteome</keyword>
<evidence type="ECO:0000313" key="2">
    <source>
        <dbReference type="EMBL" id="MBE2887904.1"/>
    </source>
</evidence>
<organism evidence="2 3">
    <name type="scientific">Geobacter anodireducens</name>
    <dbReference type="NCBI Taxonomy" id="1340425"/>
    <lineage>
        <taxon>Bacteria</taxon>
        <taxon>Pseudomonadati</taxon>
        <taxon>Thermodesulfobacteriota</taxon>
        <taxon>Desulfuromonadia</taxon>
        <taxon>Geobacterales</taxon>
        <taxon>Geobacteraceae</taxon>
        <taxon>Geobacter</taxon>
    </lineage>
</organism>
<protein>
    <submittedName>
        <fullName evidence="2">Cytochrome C</fullName>
    </submittedName>
</protein>
<gene>
    <name evidence="2" type="ORF">IIE05_07975</name>
</gene>
<name>A0ABR9NUH7_9BACT</name>
<dbReference type="SUPFAM" id="SSF48695">
    <property type="entry name" value="Multiheme cytochromes"/>
    <property type="match status" value="1"/>
</dbReference>
<dbReference type="RefSeq" id="WP_192905417.1">
    <property type="nucleotide sequence ID" value="NZ_JADBFD010000009.1"/>
</dbReference>
<keyword evidence="1" id="KW-0732">Signal</keyword>
<dbReference type="Gene3D" id="3.90.10.10">
    <property type="entry name" value="Cytochrome C3"/>
    <property type="match status" value="1"/>
</dbReference>
<dbReference type="Proteomes" id="UP000618926">
    <property type="component" value="Unassembled WGS sequence"/>
</dbReference>
<dbReference type="InterPro" id="IPR036280">
    <property type="entry name" value="Multihaem_cyt_sf"/>
</dbReference>
<dbReference type="EMBL" id="JADBFD010000009">
    <property type="protein sequence ID" value="MBE2887904.1"/>
    <property type="molecule type" value="Genomic_DNA"/>
</dbReference>
<sequence>MRSFFRALRPTVPAALAVLCSLPPATSALTLTSSDCGACHAGSNLDRHHRLISRSGMECLACHQLHDLPAGGYTISLSRECLACHNATVHDGVRHTVTTPSTCARCHLGPLEATHAEKGWHGGNPVINAEVFPCLRCHTSTSATVMETISAGLAGATASCMNCHPYGMRRSRGASSIRR</sequence>
<reference evidence="2 3" key="1">
    <citation type="submission" date="2020-10" db="EMBL/GenBank/DDBJ databases">
        <title>Investigation of anaerobic biodegradation of phenanthrene by a sulfate-dependent Geobacter anodireducens strain PheS2.</title>
        <authorList>
            <person name="Zhang Z."/>
        </authorList>
    </citation>
    <scope>NUCLEOTIDE SEQUENCE [LARGE SCALE GENOMIC DNA]</scope>
    <source>
        <strain evidence="2 3">PheS2</strain>
    </source>
</reference>
<evidence type="ECO:0000256" key="1">
    <source>
        <dbReference type="SAM" id="SignalP"/>
    </source>
</evidence>
<feature type="signal peptide" evidence="1">
    <location>
        <begin position="1"/>
        <end position="28"/>
    </location>
</feature>
<accession>A0ABR9NUH7</accession>
<comment type="caution">
    <text evidence="2">The sequence shown here is derived from an EMBL/GenBank/DDBJ whole genome shotgun (WGS) entry which is preliminary data.</text>
</comment>